<dbReference type="EMBL" id="JABTXI010000002">
    <property type="protein sequence ID" value="MBY3589400.1"/>
    <property type="molecule type" value="Genomic_DNA"/>
</dbReference>
<evidence type="ECO:0000313" key="2">
    <source>
        <dbReference type="Proteomes" id="UP000720124"/>
    </source>
</evidence>
<proteinExistence type="predicted"/>
<evidence type="ECO:0000313" key="1">
    <source>
        <dbReference type="EMBL" id="MBY3589400.1"/>
    </source>
</evidence>
<reference evidence="1 2" key="1">
    <citation type="submission" date="2020-06" db="EMBL/GenBank/DDBJ databases">
        <title>Global-level population genomics: horizontal gene transfer, symbiosis and evolution in Rhizobia.</title>
        <authorList>
            <person name="Gai Y."/>
        </authorList>
    </citation>
    <scope>NUCLEOTIDE SEQUENCE [LARGE SCALE GENOMIC DNA]</scope>
    <source>
        <strain evidence="1 2">PLR6_1b</strain>
    </source>
</reference>
<name>A0ABS7LDT8_9HYPH</name>
<organism evidence="1 2">
    <name type="scientific">Rhizobium bangladeshense</name>
    <dbReference type="NCBI Taxonomy" id="1138189"/>
    <lineage>
        <taxon>Bacteria</taxon>
        <taxon>Pseudomonadati</taxon>
        <taxon>Pseudomonadota</taxon>
        <taxon>Alphaproteobacteria</taxon>
        <taxon>Hyphomicrobiales</taxon>
        <taxon>Rhizobiaceae</taxon>
        <taxon>Rhizobium/Agrobacterium group</taxon>
        <taxon>Rhizobium</taxon>
    </lineage>
</organism>
<dbReference type="RefSeq" id="WP_221093465.1">
    <property type="nucleotide sequence ID" value="NZ_JABDWX010000001.1"/>
</dbReference>
<protein>
    <submittedName>
        <fullName evidence="1">Uncharacterized protein</fullName>
    </submittedName>
</protein>
<comment type="caution">
    <text evidence="1">The sequence shown here is derived from an EMBL/GenBank/DDBJ whole genome shotgun (WGS) entry which is preliminary data.</text>
</comment>
<dbReference type="Proteomes" id="UP000720124">
    <property type="component" value="Unassembled WGS sequence"/>
</dbReference>
<keyword evidence="2" id="KW-1185">Reference proteome</keyword>
<gene>
    <name evidence="1" type="ORF">HJA87_05815</name>
</gene>
<accession>A0ABS7LDT8</accession>
<sequence>MARPTHRCPTPTPFLSRPSASVAVVAFWHRFFRSCSRFPLPKHFFLAFFSACASSPRIAPVLGERDRCGHQGESPADLMAAADRNPRPRFSQSAIHFHPMILFGEDVRLHYLYRMILALAENGQG</sequence>